<dbReference type="PANTHER" id="PTHR48085">
    <property type="entry name" value="CADMIUM/ZINC-TRANSPORTING ATPASE HMA2-RELATED"/>
    <property type="match status" value="1"/>
</dbReference>
<keyword evidence="6 9" id="KW-0472">Membrane</keyword>
<dbReference type="InterPro" id="IPR023214">
    <property type="entry name" value="HAD_sf"/>
</dbReference>
<evidence type="ECO:0000256" key="9">
    <source>
        <dbReference type="RuleBase" id="RU362081"/>
    </source>
</evidence>
<dbReference type="Gene3D" id="3.40.1110.10">
    <property type="entry name" value="Calcium-transporting ATPase, cytoplasmic domain N"/>
    <property type="match status" value="1"/>
</dbReference>
<feature type="transmembrane region" description="Helical" evidence="9">
    <location>
        <begin position="78"/>
        <end position="99"/>
    </location>
</feature>
<keyword evidence="9" id="KW-0067">ATP-binding</keyword>
<dbReference type="InterPro" id="IPR027256">
    <property type="entry name" value="P-typ_ATPase_IB"/>
</dbReference>
<dbReference type="InterPro" id="IPR008250">
    <property type="entry name" value="ATPase_P-typ_transduc_dom_A_sf"/>
</dbReference>
<sequence>MFFMEIVVAASAVYLGKKYLAKKRKSRRISPVAHEANAPGKELSCTACEDEIGDRGKQANHYLKASSVALGLTALSRLFYPALVPVGLLAIVYSAFPFYESGFRAFFKTRRIEVGILDVILVTGMLATGHLFVSAATIWLLSLSEKLLIETENDSRRKLVDVFSEQVRTVWVRTKGVELEIPFEELKVGDTVVVNAGESIPVDGMVVDGVATVDQHALTGESRPVERTLEDKVLASTILLSGRLGIRVERTGQDTIAARIGNILNNTADFTASVQARGMETANAYTPPTLALGAITLPILGPNAAMTILLSGLGYNMRLVSPISVLNYLKILSGEGILIKDGRALEQLGRVDTVVFDKTGTLTLDRPHVGNIHIRAGSGISEHALLRYAASAEYRQTHPIAMAILDAARQREIDLPPIGEAAYEIGYGIRVKVDGVLVRVGSTRFMEMEGIPIPTEMRELQEQGLEEGYSLICVAIDGKLGGMLELHPTLRPEVKGILHGLKQRGISLYIISGDHERPTRRLATELGIDHYFAETLPENKADLIGQLQREGKYVCFVGDGINDSIALKKANVSISIKGATTAATDTAQIILMDGTLHRLDRLFEIAGDFENNMGNNLKLSIIPGLICIGGVYLLHFGIPSGIAIYNLGLAAGVTNAMLPLKKYSESENNDDK</sequence>
<dbReference type="GO" id="GO:0005886">
    <property type="term" value="C:plasma membrane"/>
    <property type="evidence" value="ECO:0007669"/>
    <property type="project" value="UniProtKB-SubCell"/>
</dbReference>
<feature type="domain" description="P-type ATPase A" evidence="10">
    <location>
        <begin position="167"/>
        <end position="262"/>
    </location>
</feature>
<dbReference type="PROSITE" id="PS00154">
    <property type="entry name" value="ATPASE_E1_E2"/>
    <property type="match status" value="1"/>
</dbReference>
<dbReference type="Gene3D" id="3.40.50.1000">
    <property type="entry name" value="HAD superfamily/HAD-like"/>
    <property type="match status" value="1"/>
</dbReference>
<keyword evidence="5 9" id="KW-1133">Transmembrane helix</keyword>
<dbReference type="GO" id="GO:0046872">
    <property type="term" value="F:metal ion binding"/>
    <property type="evidence" value="ECO:0007669"/>
    <property type="project" value="UniProtKB-KW"/>
</dbReference>
<dbReference type="AlphaFoldDB" id="A0A450WC84"/>
<keyword evidence="3 9" id="KW-0812">Transmembrane</keyword>
<dbReference type="NCBIfam" id="TIGR01525">
    <property type="entry name" value="ATPase-IB_hvy"/>
    <property type="match status" value="1"/>
</dbReference>
<dbReference type="SUPFAM" id="SSF56784">
    <property type="entry name" value="HAD-like"/>
    <property type="match status" value="1"/>
</dbReference>
<dbReference type="SUPFAM" id="SSF81653">
    <property type="entry name" value="Calcium ATPase, transduction domain A"/>
    <property type="match status" value="1"/>
</dbReference>
<dbReference type="PRINTS" id="PR00119">
    <property type="entry name" value="CATATPASE"/>
</dbReference>
<evidence type="ECO:0000256" key="2">
    <source>
        <dbReference type="ARBA" id="ARBA00006024"/>
    </source>
</evidence>
<dbReference type="Gene3D" id="2.70.150.10">
    <property type="entry name" value="Calcium-transporting ATPase, cytoplasmic transduction domain A"/>
    <property type="match status" value="1"/>
</dbReference>
<keyword evidence="9" id="KW-0547">Nucleotide-binding</keyword>
<dbReference type="GO" id="GO:0016463">
    <property type="term" value="F:P-type zinc transporter activity"/>
    <property type="evidence" value="ECO:0007669"/>
    <property type="project" value="UniProtKB-EC"/>
</dbReference>
<dbReference type="EMBL" id="CAADEZ010000061">
    <property type="protein sequence ID" value="VFJ48616.1"/>
    <property type="molecule type" value="Genomic_DNA"/>
</dbReference>
<comment type="subcellular location">
    <subcellularLocation>
        <location evidence="9">Cell membrane</location>
    </subcellularLocation>
    <subcellularLocation>
        <location evidence="1">Membrane</location>
    </subcellularLocation>
</comment>
<dbReference type="GO" id="GO:0016887">
    <property type="term" value="F:ATP hydrolysis activity"/>
    <property type="evidence" value="ECO:0007669"/>
    <property type="project" value="InterPro"/>
</dbReference>
<dbReference type="Pfam" id="PF00702">
    <property type="entry name" value="Hydrolase"/>
    <property type="match status" value="1"/>
</dbReference>
<keyword evidence="4" id="KW-1278">Translocase</keyword>
<accession>A0A450WC84</accession>
<organism evidence="13">
    <name type="scientific">Candidatus Kentrum sp. FM</name>
    <dbReference type="NCBI Taxonomy" id="2126340"/>
    <lineage>
        <taxon>Bacteria</taxon>
        <taxon>Pseudomonadati</taxon>
        <taxon>Pseudomonadota</taxon>
        <taxon>Gammaproteobacteria</taxon>
        <taxon>Candidatus Kentrum</taxon>
    </lineage>
</organism>
<dbReference type="InterPro" id="IPR051014">
    <property type="entry name" value="Cation_Transport_ATPase_IB"/>
</dbReference>
<evidence type="ECO:0000256" key="4">
    <source>
        <dbReference type="ARBA" id="ARBA00022967"/>
    </source>
</evidence>
<dbReference type="SFLD" id="SFLDG00002">
    <property type="entry name" value="C1.7:_P-type_atpase_like"/>
    <property type="match status" value="1"/>
</dbReference>
<dbReference type="EMBL" id="CAADFA010000065">
    <property type="protein sequence ID" value="VFJ48988.1"/>
    <property type="molecule type" value="Genomic_DNA"/>
</dbReference>
<keyword evidence="9" id="KW-1003">Cell membrane</keyword>
<proteinExistence type="inferred from homology"/>
<dbReference type="SFLD" id="SFLDS00003">
    <property type="entry name" value="Haloacid_Dehalogenase"/>
    <property type="match status" value="1"/>
</dbReference>
<dbReference type="PANTHER" id="PTHR48085:SF5">
    <property type="entry name" value="CADMIUM_ZINC-TRANSPORTING ATPASE HMA4-RELATED"/>
    <property type="match status" value="1"/>
</dbReference>
<evidence type="ECO:0000313" key="12">
    <source>
        <dbReference type="EMBL" id="VFJ48988.1"/>
    </source>
</evidence>
<protein>
    <recommendedName>
        <fullName evidence="7">P-type Zn(2+) transporter</fullName>
        <ecNumber evidence="7">7.2.2.12</ecNumber>
    </recommendedName>
</protein>
<dbReference type="InterPro" id="IPR018303">
    <property type="entry name" value="ATPase_P-typ_P_site"/>
</dbReference>
<dbReference type="NCBIfam" id="TIGR01494">
    <property type="entry name" value="ATPase_P-type"/>
    <property type="match status" value="1"/>
</dbReference>
<dbReference type="InterPro" id="IPR001757">
    <property type="entry name" value="P_typ_ATPase"/>
</dbReference>
<keyword evidence="9" id="KW-0479">Metal-binding</keyword>
<evidence type="ECO:0000256" key="6">
    <source>
        <dbReference type="ARBA" id="ARBA00023136"/>
    </source>
</evidence>
<dbReference type="InterPro" id="IPR059000">
    <property type="entry name" value="ATPase_P-type_domA"/>
</dbReference>
<reference evidence="13" key="1">
    <citation type="submission" date="2019-02" db="EMBL/GenBank/DDBJ databases">
        <authorList>
            <person name="Gruber-Vodicka R. H."/>
            <person name="Seah K. B. B."/>
        </authorList>
    </citation>
    <scope>NUCLEOTIDE SEQUENCE</scope>
    <source>
        <strain evidence="11">BECK_BZ163</strain>
        <strain evidence="13">BECK_BZ164</strain>
        <strain evidence="12">BECK_BZ165</strain>
    </source>
</reference>
<dbReference type="EC" id="7.2.2.12" evidence="7"/>
<comment type="catalytic activity">
    <reaction evidence="8">
        <text>Zn(2+)(in) + ATP + H2O = Zn(2+)(out) + ADP + phosphate + H(+)</text>
        <dbReference type="Rhea" id="RHEA:20621"/>
        <dbReference type="ChEBI" id="CHEBI:15377"/>
        <dbReference type="ChEBI" id="CHEBI:15378"/>
        <dbReference type="ChEBI" id="CHEBI:29105"/>
        <dbReference type="ChEBI" id="CHEBI:30616"/>
        <dbReference type="ChEBI" id="CHEBI:43474"/>
        <dbReference type="ChEBI" id="CHEBI:456216"/>
        <dbReference type="EC" id="7.2.2.12"/>
    </reaction>
</comment>
<evidence type="ECO:0000256" key="8">
    <source>
        <dbReference type="ARBA" id="ARBA00047308"/>
    </source>
</evidence>
<dbReference type="GO" id="GO:0005524">
    <property type="term" value="F:ATP binding"/>
    <property type="evidence" value="ECO:0007669"/>
    <property type="project" value="UniProtKB-UniRule"/>
</dbReference>
<dbReference type="EMBL" id="CAADFL010000333">
    <property type="protein sequence ID" value="VFK14650.1"/>
    <property type="molecule type" value="Genomic_DNA"/>
</dbReference>
<evidence type="ECO:0000313" key="13">
    <source>
        <dbReference type="EMBL" id="VFK14650.1"/>
    </source>
</evidence>
<evidence type="ECO:0000256" key="7">
    <source>
        <dbReference type="ARBA" id="ARBA00039097"/>
    </source>
</evidence>
<name>A0A450WC84_9GAMM</name>
<evidence type="ECO:0000256" key="1">
    <source>
        <dbReference type="ARBA" id="ARBA00004370"/>
    </source>
</evidence>
<feature type="transmembrane region" description="Helical" evidence="9">
    <location>
        <begin position="642"/>
        <end position="660"/>
    </location>
</feature>
<evidence type="ECO:0000313" key="11">
    <source>
        <dbReference type="EMBL" id="VFJ48616.1"/>
    </source>
</evidence>
<dbReference type="InterPro" id="IPR044492">
    <property type="entry name" value="P_typ_ATPase_HD_dom"/>
</dbReference>
<evidence type="ECO:0000256" key="3">
    <source>
        <dbReference type="ARBA" id="ARBA00022692"/>
    </source>
</evidence>
<dbReference type="InterPro" id="IPR036412">
    <property type="entry name" value="HAD-like_sf"/>
</dbReference>
<dbReference type="InterPro" id="IPR023299">
    <property type="entry name" value="ATPase_P-typ_cyto_dom_N"/>
</dbReference>
<dbReference type="SFLD" id="SFLDF00027">
    <property type="entry name" value="p-type_atpase"/>
    <property type="match status" value="1"/>
</dbReference>
<comment type="similarity">
    <text evidence="2 9">Belongs to the cation transport ATPase (P-type) (TC 3.A.3) family. Type IB subfamily.</text>
</comment>
<comment type="caution">
    <text evidence="9">Lacks conserved residue(s) required for the propagation of feature annotation.</text>
</comment>
<evidence type="ECO:0000259" key="10">
    <source>
        <dbReference type="Pfam" id="PF00122"/>
    </source>
</evidence>
<feature type="transmembrane region" description="Helical" evidence="9">
    <location>
        <begin position="119"/>
        <end position="141"/>
    </location>
</feature>
<gene>
    <name evidence="11" type="ORF">BECKFM1743A_GA0114220_1006114</name>
    <name evidence="13" type="ORF">BECKFM1743B_GA0114221_103332</name>
    <name evidence="12" type="ORF">BECKFM1743C_GA0114222_1006514</name>
</gene>
<evidence type="ECO:0000256" key="5">
    <source>
        <dbReference type="ARBA" id="ARBA00022989"/>
    </source>
</evidence>
<dbReference type="Pfam" id="PF00122">
    <property type="entry name" value="E1-E2_ATPase"/>
    <property type="match status" value="1"/>
</dbReference>